<evidence type="ECO:0000313" key="7">
    <source>
        <dbReference type="Proteomes" id="UP000502298"/>
    </source>
</evidence>
<gene>
    <name evidence="6" type="ORF">HC352_01145</name>
</gene>
<feature type="compositionally biased region" description="Polar residues" evidence="1">
    <location>
        <begin position="402"/>
        <end position="412"/>
    </location>
</feature>
<dbReference type="RefSeq" id="WP_168917201.1">
    <property type="nucleotide sequence ID" value="NZ_CP050804.1"/>
</dbReference>
<evidence type="ECO:0000256" key="1">
    <source>
        <dbReference type="SAM" id="MobiDB-lite"/>
    </source>
</evidence>
<dbReference type="InterPro" id="IPR045474">
    <property type="entry name" value="GEVED"/>
</dbReference>
<feature type="domain" description="Surface adhesin CshA non-repetitive" evidence="4">
    <location>
        <begin position="82"/>
        <end position="351"/>
    </location>
</feature>
<dbReference type="GO" id="GO:0005975">
    <property type="term" value="P:carbohydrate metabolic process"/>
    <property type="evidence" value="ECO:0007669"/>
    <property type="project" value="UniProtKB-ARBA"/>
</dbReference>
<dbReference type="Gene3D" id="2.60.40.10">
    <property type="entry name" value="Immunoglobulins"/>
    <property type="match status" value="1"/>
</dbReference>
<dbReference type="Proteomes" id="UP000502298">
    <property type="component" value="Chromosome"/>
</dbReference>
<evidence type="ECO:0000259" key="4">
    <source>
        <dbReference type="Pfam" id="PF18651"/>
    </source>
</evidence>
<feature type="region of interest" description="Disordered" evidence="1">
    <location>
        <begin position="402"/>
        <end position="464"/>
    </location>
</feature>
<feature type="domain" description="SpaA-like prealbumin fold" evidence="3">
    <location>
        <begin position="871"/>
        <end position="960"/>
    </location>
</feature>
<dbReference type="InterPro" id="IPR041033">
    <property type="entry name" value="SpaA_PFL_dom_1"/>
</dbReference>
<dbReference type="EMBL" id="CP050804">
    <property type="protein sequence ID" value="QJC21259.1"/>
    <property type="molecule type" value="Genomic_DNA"/>
</dbReference>
<sequence>MVKVKRLAKNTGRRYLLFPKHGRLSNEKSTRLANRRTWLGCWLTLAVLSTVFTIVPTTLPSAYALYGDGGSSAEHNSPYVGMIDWVDWSQPASEEDAQTLEASGTGVFNNDRGTVNWSRQDAGTIRGKGIHTPKKDGSVGYQVRSKTEMGASTIETTCTLQNFYEDADKRKASNNAWLNIHIPGAYTKDGWDDVYSSFNEKQKVGLPVGIGRTANSRARFDISCYAQIRRPQIGSGSEELVDLPIKGLVFADAESMSLREYSYITPAKIDSNKPVTWHLLEQHKADGDTTTTAIDTSEQDQLYQYSGLKDRLDTAHPLKFSVADYETKADFSQVTTFYASNANGAYIDLRGRPGNILPNLQYLGNYLAIGVVIGADLGDGPESYGQAGAIVQPEVTDNIITGSTTASDQPTATVKEAGPPFLGSRGPDLDTQFVRGKDGKSKARWNPLIGDDRNNSTSSANQFNDEDAFDQPLLVSAQPGKVEQIVACVPAQKGTTTVSGWLDWNANGTFEDTERANGECRGKQASLVWDVKEQMLPAADKPNAAPSLLRLIATTESPESFTFNSMVIGGEVEDHAVTLVRPNLTVTKHIVGSDGVVNPAGVLAGFPFTATGSGLTVATPEQTTKNDGNVSWPLIFDQPATGKRPLLIPDGIQGDVADVTVHEGSTPGYTPYSVQKCSSAVKPDWVEQVVNNRQEQVYAWPAVQEYDVVLKDGSFTLPMTPTSMVSCAVNNQPYGQIAVTPTVESTELEPGVVIDPQLEFQGKYTCTAPQAGPLSGGGTVTGTWGPIKAHEVWTSQADKDRIIAGSSCTIQQDSPTKMPVAGNAQYIWKDRVDYQVDGTEGATIVAQAGAVGETIHKVTVVNTVERVKATDVRWTKVDEGNRSLTGAVFELRSSVDPTQSIQNISDCTSEPCTGPDKDPQAGVYKLTDILLGSYQLTETEAPAGFTKLEAPITFTVAAKDLANGKDLGSIKNTKITASFLPSLPMSGGMSTVIFTMFGLGTVALAVLLGVIAFRKKVRSS</sequence>
<evidence type="ECO:0000313" key="6">
    <source>
        <dbReference type="EMBL" id="QJC21259.1"/>
    </source>
</evidence>
<dbReference type="Pfam" id="PF20009">
    <property type="entry name" value="GEVED"/>
    <property type="match status" value="1"/>
</dbReference>
<keyword evidence="2" id="KW-0472">Membrane</keyword>
<keyword evidence="2" id="KW-1133">Transmembrane helix</keyword>
<organism evidence="6 7">
    <name type="scientific">Arcanobacterium buesumense</name>
    <dbReference type="NCBI Taxonomy" id="2722751"/>
    <lineage>
        <taxon>Bacteria</taxon>
        <taxon>Bacillati</taxon>
        <taxon>Actinomycetota</taxon>
        <taxon>Actinomycetes</taxon>
        <taxon>Actinomycetales</taxon>
        <taxon>Actinomycetaceae</taxon>
        <taxon>Arcanobacterium</taxon>
    </lineage>
</organism>
<evidence type="ECO:0000259" key="5">
    <source>
        <dbReference type="Pfam" id="PF20009"/>
    </source>
</evidence>
<reference evidence="6 7" key="1">
    <citation type="submission" date="2020-03" db="EMBL/GenBank/DDBJ databases">
        <title>Complete genome of Arcanobacterium buesumensis sp. nov. strain 2701.</title>
        <authorList>
            <person name="Borowiak M."/>
            <person name="Alssahen M."/>
            <person name="Laemmler C."/>
            <person name="Malorny B."/>
            <person name="Hassan A."/>
            <person name="Prenger-Berninghoff E."/>
            <person name="Ploetz M."/>
            <person name="Abdulmawjood A."/>
        </authorList>
    </citation>
    <scope>NUCLEOTIDE SEQUENCE [LARGE SCALE GENOMIC DNA]</scope>
    <source>
        <strain evidence="6 7">2701</strain>
    </source>
</reference>
<evidence type="ECO:0008006" key="8">
    <source>
        <dbReference type="Google" id="ProtNLM"/>
    </source>
</evidence>
<name>A0A6H2EK70_9ACTO</name>
<accession>A0A6H2EK70</accession>
<evidence type="ECO:0000259" key="3">
    <source>
        <dbReference type="Pfam" id="PF17802"/>
    </source>
</evidence>
<dbReference type="Pfam" id="PF18651">
    <property type="entry name" value="CshA_NR2"/>
    <property type="match status" value="1"/>
</dbReference>
<proteinExistence type="predicted"/>
<feature type="transmembrane region" description="Helical" evidence="2">
    <location>
        <begin position="992"/>
        <end position="1013"/>
    </location>
</feature>
<protein>
    <recommendedName>
        <fullName evidence="8">Prealbumin-like fold domain-containing protein</fullName>
    </recommendedName>
</protein>
<feature type="domain" description="GEVED" evidence="5">
    <location>
        <begin position="498"/>
        <end position="578"/>
    </location>
</feature>
<dbReference type="AlphaFoldDB" id="A0A6H2EK70"/>
<dbReference type="InterPro" id="IPR040683">
    <property type="entry name" value="CshA_NR2"/>
</dbReference>
<dbReference type="Pfam" id="PF17802">
    <property type="entry name" value="SpaA"/>
    <property type="match status" value="1"/>
</dbReference>
<dbReference type="KEGG" id="arca:HC352_01145"/>
<evidence type="ECO:0000256" key="2">
    <source>
        <dbReference type="SAM" id="Phobius"/>
    </source>
</evidence>
<keyword evidence="7" id="KW-1185">Reference proteome</keyword>
<keyword evidence="2" id="KW-0812">Transmembrane</keyword>
<dbReference type="InterPro" id="IPR013783">
    <property type="entry name" value="Ig-like_fold"/>
</dbReference>